<sequence length="1113" mass="122415">MSPTTRHSPHAPLPPGSIRLLRVRPSQNREAALECQLFPYPLFSPPGGAHLYEALSYVWGAPEPQRSLHVIVDGEEGSSPRYRLPVTASLHGALLSLRNAHMDRVVWADAVCINQRDNAEKAQQIRCMADIYRQAARVIVWLGEPVDGGDAALHRILAAVKDADEIADREAALDEGEEQQILALLQRPWFERVWVLQEVAAARSITVKCGGVEVDGHGFGAALSGSVLGHLYERFPGVSRHVRPVAYLIRGAAFRSRGAPDVSTAGTPRSPTSPPSSSSQGIRQMGELVDMYRSHKASVRHDRIFALLGMSHDGQAEASLSPDYGVPWELLFARLVRFLTGTQVSIQTWPAREVAVISGRATILGNVVAVDHGPHGQGDQQRAHVSLCDLLGTRPRFPRLGHGRGGEQTWDLPPSADPIQVGDIICQLDGAAGLSILRLRQGPRFWLRVVMLAIPRPRLAPDGRDFPSRHLFLVWDWEEDSLSLSLSLSEGETTVASAASQTAEELQRMERLEAIASVLQDVGDYSNAIGVVIHMKNLLTALQGGGTAAMMGVLAMRERLAAIYQAARQWELARDELAAVILSRMQVQGAAHVDTMQSRSRLAVLLRDWGALGPQKLDVMERIILTSSQALQEEDVIGILRSCDEEVVSTLLGLRPSSDRKVTEKWLLAAAGNTWRGEPVMRCLLSHADDGDVIITDAVVAAAAGNEWQGKFLIPLLLERRPSWLKITKPVLAAAMANSLQGAEIWRMLQPVADQKRPARFRSAALMVAMGNWPQITLQGLWARRRRHLEGETGLLTLPPPVRNYPLEDTRLHLHVVAVHGVNGDRIMSWTHESPAGSKVLWLNELLPYRIHGVQAMTFGYAASILGGGPWKGVDAVASALLSQLLEARKREGNNVPVVFLGHDLGGIVIKQALIMANEEPRFAELARWFRGVVFFGTPHRGIQHGFKRWSLLAGAPAAVGVRVNTKLLKTLRPGSEELTYLSESFRFFAPRYGIATFYESSSSNKTFVERHSAVLGVENEDAVALSNSHPALCKFDSLENLDFCAVWSTIRAISHERGTPTSTSSEPILPPPLSITTPRPIEDWEPGHGDFLRQHPDAQPRRSHLQYYSRMC</sequence>
<comment type="caution">
    <text evidence="3">The sequence shown here is derived from an EMBL/GenBank/DDBJ whole genome shotgun (WGS) entry which is preliminary data.</text>
</comment>
<evidence type="ECO:0000313" key="4">
    <source>
        <dbReference type="Proteomes" id="UP001174936"/>
    </source>
</evidence>
<feature type="compositionally biased region" description="Low complexity" evidence="1">
    <location>
        <begin position="263"/>
        <end position="279"/>
    </location>
</feature>
<dbReference type="Pfam" id="PF23397">
    <property type="entry name" value="DUF7104"/>
    <property type="match status" value="3"/>
</dbReference>
<evidence type="ECO:0000313" key="3">
    <source>
        <dbReference type="EMBL" id="KAK0639910.1"/>
    </source>
</evidence>
<dbReference type="PANTHER" id="PTHR24148:SF78">
    <property type="entry name" value="HETEROKARYON INCOMPATIBILITY DOMAIN-CONTAINING PROTEIN"/>
    <property type="match status" value="1"/>
</dbReference>
<dbReference type="InterPro" id="IPR010730">
    <property type="entry name" value="HET"/>
</dbReference>
<evidence type="ECO:0000256" key="1">
    <source>
        <dbReference type="SAM" id="MobiDB-lite"/>
    </source>
</evidence>
<dbReference type="Proteomes" id="UP001174936">
    <property type="component" value="Unassembled WGS sequence"/>
</dbReference>
<dbReference type="Gene3D" id="1.25.40.10">
    <property type="entry name" value="Tetratricopeptide repeat domain"/>
    <property type="match status" value="1"/>
</dbReference>
<dbReference type="PANTHER" id="PTHR24148">
    <property type="entry name" value="ANKYRIN REPEAT DOMAIN-CONTAINING PROTEIN 39 HOMOLOG-RELATED"/>
    <property type="match status" value="1"/>
</dbReference>
<reference evidence="3" key="1">
    <citation type="submission" date="2023-06" db="EMBL/GenBank/DDBJ databases">
        <title>Genome-scale phylogeny and comparative genomics of the fungal order Sordariales.</title>
        <authorList>
            <consortium name="Lawrence Berkeley National Laboratory"/>
            <person name="Hensen N."/>
            <person name="Bonometti L."/>
            <person name="Westerberg I."/>
            <person name="Brannstrom I.O."/>
            <person name="Guillou S."/>
            <person name="Cros-Aarteil S."/>
            <person name="Calhoun S."/>
            <person name="Haridas S."/>
            <person name="Kuo A."/>
            <person name="Mondo S."/>
            <person name="Pangilinan J."/>
            <person name="Riley R."/>
            <person name="Labutti K."/>
            <person name="Andreopoulos B."/>
            <person name="Lipzen A."/>
            <person name="Chen C."/>
            <person name="Yanf M."/>
            <person name="Daum C."/>
            <person name="Ng V."/>
            <person name="Clum A."/>
            <person name="Steindorff A."/>
            <person name="Ohm R."/>
            <person name="Martin F."/>
            <person name="Silar P."/>
            <person name="Natvig D."/>
            <person name="Lalanne C."/>
            <person name="Gautier V."/>
            <person name="Ament-Velasquez S.L."/>
            <person name="Kruys A."/>
            <person name="Hutchinson M.I."/>
            <person name="Powell A.J."/>
            <person name="Barry K."/>
            <person name="Miller A.N."/>
            <person name="Grigoriev I.V."/>
            <person name="Debuchy R."/>
            <person name="Gladieux P."/>
            <person name="Thoren M.H."/>
            <person name="Johannesson H."/>
        </authorList>
    </citation>
    <scope>NUCLEOTIDE SEQUENCE</scope>
    <source>
        <strain evidence="3">SMH2532-1</strain>
    </source>
</reference>
<feature type="domain" description="Heterokaryon incompatibility" evidence="2">
    <location>
        <begin position="52"/>
        <end position="198"/>
    </location>
</feature>
<proteinExistence type="predicted"/>
<accession>A0AA39XU84</accession>
<feature type="region of interest" description="Disordered" evidence="1">
    <location>
        <begin position="1057"/>
        <end position="1076"/>
    </location>
</feature>
<feature type="region of interest" description="Disordered" evidence="1">
    <location>
        <begin position="258"/>
        <end position="282"/>
    </location>
</feature>
<dbReference type="EMBL" id="JAULSV010000007">
    <property type="protein sequence ID" value="KAK0639910.1"/>
    <property type="molecule type" value="Genomic_DNA"/>
</dbReference>
<dbReference type="Gene3D" id="3.40.50.1820">
    <property type="entry name" value="alpha/beta hydrolase"/>
    <property type="match status" value="1"/>
</dbReference>
<dbReference type="InterPro" id="IPR029058">
    <property type="entry name" value="AB_hydrolase_fold"/>
</dbReference>
<dbReference type="InterPro" id="IPR055530">
    <property type="entry name" value="DUF7104"/>
</dbReference>
<dbReference type="Pfam" id="PF06985">
    <property type="entry name" value="HET"/>
    <property type="match status" value="1"/>
</dbReference>
<evidence type="ECO:0000259" key="2">
    <source>
        <dbReference type="Pfam" id="PF06985"/>
    </source>
</evidence>
<protein>
    <submittedName>
        <fullName evidence="3">Heterokaryon incompatibility protein-domain-containing protein</fullName>
    </submittedName>
</protein>
<dbReference type="SUPFAM" id="SSF53474">
    <property type="entry name" value="alpha/beta-Hydrolases"/>
    <property type="match status" value="1"/>
</dbReference>
<dbReference type="InterPro" id="IPR052895">
    <property type="entry name" value="HetReg/Transcr_Mod"/>
</dbReference>
<name>A0AA39XU84_9PEZI</name>
<dbReference type="AlphaFoldDB" id="A0AA39XU84"/>
<gene>
    <name evidence="3" type="ORF">B0T16DRAFT_249396</name>
</gene>
<dbReference type="InterPro" id="IPR011990">
    <property type="entry name" value="TPR-like_helical_dom_sf"/>
</dbReference>
<organism evidence="3 4">
    <name type="scientific">Cercophora newfieldiana</name>
    <dbReference type="NCBI Taxonomy" id="92897"/>
    <lineage>
        <taxon>Eukaryota</taxon>
        <taxon>Fungi</taxon>
        <taxon>Dikarya</taxon>
        <taxon>Ascomycota</taxon>
        <taxon>Pezizomycotina</taxon>
        <taxon>Sordariomycetes</taxon>
        <taxon>Sordariomycetidae</taxon>
        <taxon>Sordariales</taxon>
        <taxon>Lasiosphaeriaceae</taxon>
        <taxon>Cercophora</taxon>
    </lineage>
</organism>
<keyword evidence="4" id="KW-1185">Reference proteome</keyword>